<organism evidence="3">
    <name type="scientific">Anopheles atroparvus</name>
    <name type="common">European mosquito</name>
    <dbReference type="NCBI Taxonomy" id="41427"/>
    <lineage>
        <taxon>Eukaryota</taxon>
        <taxon>Metazoa</taxon>
        <taxon>Ecdysozoa</taxon>
        <taxon>Arthropoda</taxon>
        <taxon>Hexapoda</taxon>
        <taxon>Insecta</taxon>
        <taxon>Pterygota</taxon>
        <taxon>Neoptera</taxon>
        <taxon>Endopterygota</taxon>
        <taxon>Diptera</taxon>
        <taxon>Nematocera</taxon>
        <taxon>Culicoidea</taxon>
        <taxon>Culicidae</taxon>
        <taxon>Anophelinae</taxon>
        <taxon>Anopheles</taxon>
    </lineage>
</organism>
<dbReference type="GO" id="GO:0003725">
    <property type="term" value="F:double-stranded RNA binding"/>
    <property type="evidence" value="ECO:0007669"/>
    <property type="project" value="TreeGrafter"/>
</dbReference>
<sequence length="411" mass="47138">MTQSDVEGREVRKVGGDLSPVWVTSFFTLLHLSSHTPSLPSVSATKCATKMSTKESVLRGKTPVQLLQEMCLKLNTSLPTYQFQGEESSPLGKNMKIFSHIVHAMNYEATGIGRSKQDSKHEAAWQLIRTVLNLPADESDDLAAAAEERNMHAAVELVTDRVNQLRDICIQRNFPLPEFELVRSYGPSHAPVFEYEVRIRDIVRRGSHSTKKGAKQIACQEMIKTLQELPVDECFLQVQSLDDALQEEEMTNDQLIRTYREYTQSDNKKKLGVQLADRHKYFLELPKERISEAYRIMLDQHETTREKCSLIPTALGLKFKITPNNILLPTKRGYNMSTFDLLNPDYDCFIFGQGEEFYSEVYQYFCRMLNFQQLGKHTSYGRRMLSVAFVTVKVHLEDPYTSRVQLKMTSL</sequence>
<dbReference type="PANTHER" id="PTHR46205">
    <property type="entry name" value="LOQUACIOUS, ISOFORM B"/>
    <property type="match status" value="1"/>
</dbReference>
<name>A0A182IT66_ANOAO</name>
<evidence type="ECO:0000259" key="2">
    <source>
        <dbReference type="PROSITE" id="PS50137"/>
    </source>
</evidence>
<dbReference type="PANTHER" id="PTHR46205:SF4">
    <property type="entry name" value="LD06392P"/>
    <property type="match status" value="1"/>
</dbReference>
<dbReference type="Pfam" id="PF00035">
    <property type="entry name" value="dsrm"/>
    <property type="match status" value="1"/>
</dbReference>
<dbReference type="STRING" id="41427.A0A182IT66"/>
<dbReference type="GO" id="GO:0070578">
    <property type="term" value="C:RISC-loading complex"/>
    <property type="evidence" value="ECO:0007669"/>
    <property type="project" value="TreeGrafter"/>
</dbReference>
<dbReference type="GO" id="GO:0030422">
    <property type="term" value="P:siRNA processing"/>
    <property type="evidence" value="ECO:0007669"/>
    <property type="project" value="TreeGrafter"/>
</dbReference>
<dbReference type="SMART" id="SM00358">
    <property type="entry name" value="DSRM"/>
    <property type="match status" value="2"/>
</dbReference>
<dbReference type="AlphaFoldDB" id="A0A182IT66"/>
<dbReference type="CDD" id="cd00048">
    <property type="entry name" value="DSRM_SF"/>
    <property type="match status" value="1"/>
</dbReference>
<dbReference type="Gene3D" id="3.30.160.20">
    <property type="match status" value="2"/>
</dbReference>
<proteinExistence type="predicted"/>
<dbReference type="PROSITE" id="PS50137">
    <property type="entry name" value="DS_RBD"/>
    <property type="match status" value="2"/>
</dbReference>
<feature type="domain" description="DRBM" evidence="2">
    <location>
        <begin position="160"/>
        <end position="228"/>
    </location>
</feature>
<dbReference type="InterPro" id="IPR051247">
    <property type="entry name" value="RLC_Component"/>
</dbReference>
<reference evidence="3" key="1">
    <citation type="submission" date="2022-08" db="UniProtKB">
        <authorList>
            <consortium name="EnsemblMetazoa"/>
        </authorList>
    </citation>
    <scope>IDENTIFICATION</scope>
    <source>
        <strain evidence="3">EBRO</strain>
    </source>
</reference>
<feature type="domain" description="DRBM" evidence="2">
    <location>
        <begin position="62"/>
        <end position="133"/>
    </location>
</feature>
<dbReference type="VEuPathDB" id="VectorBase:AATE004996"/>
<dbReference type="GO" id="GO:0016442">
    <property type="term" value="C:RISC complex"/>
    <property type="evidence" value="ECO:0007669"/>
    <property type="project" value="TreeGrafter"/>
</dbReference>
<dbReference type="SUPFAM" id="SSF54768">
    <property type="entry name" value="dsRNA-binding domain-like"/>
    <property type="match status" value="2"/>
</dbReference>
<dbReference type="EnsemblMetazoa" id="AATE004996-RA">
    <property type="protein sequence ID" value="AATE004996-PA.1"/>
    <property type="gene ID" value="AATE004996"/>
</dbReference>
<dbReference type="GO" id="GO:0070920">
    <property type="term" value="P:regulation of regulatory ncRNA processing"/>
    <property type="evidence" value="ECO:0007669"/>
    <property type="project" value="TreeGrafter"/>
</dbReference>
<evidence type="ECO:0000313" key="3">
    <source>
        <dbReference type="EnsemblMetazoa" id="AATE004996-PA.1"/>
    </source>
</evidence>
<keyword evidence="1" id="KW-0694">RNA-binding</keyword>
<dbReference type="InterPro" id="IPR014720">
    <property type="entry name" value="dsRBD_dom"/>
</dbReference>
<protein>
    <recommendedName>
        <fullName evidence="2">DRBM domain-containing protein</fullName>
    </recommendedName>
</protein>
<dbReference type="GO" id="GO:0005634">
    <property type="term" value="C:nucleus"/>
    <property type="evidence" value="ECO:0007669"/>
    <property type="project" value="TreeGrafter"/>
</dbReference>
<accession>A0A182IT66</accession>
<evidence type="ECO:0000256" key="1">
    <source>
        <dbReference type="ARBA" id="ARBA00022884"/>
    </source>
</evidence>
<dbReference type="GO" id="GO:0035197">
    <property type="term" value="F:siRNA binding"/>
    <property type="evidence" value="ECO:0007669"/>
    <property type="project" value="TreeGrafter"/>
</dbReference>
<dbReference type="GO" id="GO:0005737">
    <property type="term" value="C:cytoplasm"/>
    <property type="evidence" value="ECO:0007669"/>
    <property type="project" value="TreeGrafter"/>
</dbReference>